<keyword evidence="1" id="KW-0472">Membrane</keyword>
<evidence type="ECO:0000313" key="4">
    <source>
        <dbReference type="Proteomes" id="UP001152797"/>
    </source>
</evidence>
<dbReference type="EMBL" id="CAMXCT010001668">
    <property type="protein sequence ID" value="CAI3992082.1"/>
    <property type="molecule type" value="Genomic_DNA"/>
</dbReference>
<gene>
    <name evidence="2" type="ORF">C1SCF055_LOCUS18937</name>
</gene>
<feature type="transmembrane region" description="Helical" evidence="1">
    <location>
        <begin position="69"/>
        <end position="92"/>
    </location>
</feature>
<protein>
    <submittedName>
        <fullName evidence="2">Uncharacterized protein</fullName>
    </submittedName>
</protein>
<keyword evidence="1" id="KW-0812">Transmembrane</keyword>
<keyword evidence="1" id="KW-1133">Transmembrane helix</keyword>
<evidence type="ECO:0000313" key="3">
    <source>
        <dbReference type="EMBL" id="CAL1145457.1"/>
    </source>
</evidence>
<dbReference type="EMBL" id="CAMXCT030001668">
    <property type="protein sequence ID" value="CAL4779394.1"/>
    <property type="molecule type" value="Genomic_DNA"/>
</dbReference>
<name>A0A9P1CJ72_9DINO</name>
<reference evidence="2" key="1">
    <citation type="submission" date="2022-10" db="EMBL/GenBank/DDBJ databases">
        <authorList>
            <person name="Chen Y."/>
            <person name="Dougan E. K."/>
            <person name="Chan C."/>
            <person name="Rhodes N."/>
            <person name="Thang M."/>
        </authorList>
    </citation>
    <scope>NUCLEOTIDE SEQUENCE</scope>
</reference>
<evidence type="ECO:0000256" key="1">
    <source>
        <dbReference type="SAM" id="Phobius"/>
    </source>
</evidence>
<dbReference type="AlphaFoldDB" id="A0A9P1CJ72"/>
<sequence>MARLVELQVVGLWGGALLAAPKSEGRACKQCPGQGAELAGRGSKLSAALGVAGALPLAYLGFRRWRRGRLAVAAGCFASSSVVLGICALQLFQVAKAREPTCTEAVAIEKLGKTGTSRDE</sequence>
<comment type="caution">
    <text evidence="2">The sequence shown here is derived from an EMBL/GenBank/DDBJ whole genome shotgun (WGS) entry which is preliminary data.</text>
</comment>
<organism evidence="2">
    <name type="scientific">Cladocopium goreaui</name>
    <dbReference type="NCBI Taxonomy" id="2562237"/>
    <lineage>
        <taxon>Eukaryota</taxon>
        <taxon>Sar</taxon>
        <taxon>Alveolata</taxon>
        <taxon>Dinophyceae</taxon>
        <taxon>Suessiales</taxon>
        <taxon>Symbiodiniaceae</taxon>
        <taxon>Cladocopium</taxon>
    </lineage>
</organism>
<dbReference type="EMBL" id="CAMXCT020001668">
    <property type="protein sequence ID" value="CAL1145457.1"/>
    <property type="molecule type" value="Genomic_DNA"/>
</dbReference>
<keyword evidence="4" id="KW-1185">Reference proteome</keyword>
<proteinExistence type="predicted"/>
<accession>A0A9P1CJ72</accession>
<reference evidence="3" key="2">
    <citation type="submission" date="2024-04" db="EMBL/GenBank/DDBJ databases">
        <authorList>
            <person name="Chen Y."/>
            <person name="Shah S."/>
            <person name="Dougan E. K."/>
            <person name="Thang M."/>
            <person name="Chan C."/>
        </authorList>
    </citation>
    <scope>NUCLEOTIDE SEQUENCE [LARGE SCALE GENOMIC DNA]</scope>
</reference>
<dbReference type="Proteomes" id="UP001152797">
    <property type="component" value="Unassembled WGS sequence"/>
</dbReference>
<evidence type="ECO:0000313" key="2">
    <source>
        <dbReference type="EMBL" id="CAI3992082.1"/>
    </source>
</evidence>